<reference evidence="2" key="1">
    <citation type="submission" date="2021-11" db="EMBL/GenBank/DDBJ databases">
        <authorList>
            <person name="Schell T."/>
        </authorList>
    </citation>
    <scope>NUCLEOTIDE SEQUENCE</scope>
    <source>
        <strain evidence="2">M5</strain>
    </source>
</reference>
<evidence type="ECO:0000313" key="2">
    <source>
        <dbReference type="EMBL" id="CAH0101980.1"/>
    </source>
</evidence>
<gene>
    <name evidence="2" type="ORF">DGAL_LOCUS4353</name>
</gene>
<evidence type="ECO:0000256" key="1">
    <source>
        <dbReference type="SAM" id="MobiDB-lite"/>
    </source>
</evidence>
<dbReference type="Proteomes" id="UP000789390">
    <property type="component" value="Unassembled WGS sequence"/>
</dbReference>
<accession>A0A8J2RM94</accession>
<name>A0A8J2RM94_9CRUS</name>
<keyword evidence="3" id="KW-1185">Reference proteome</keyword>
<dbReference type="EMBL" id="CAKKLH010000068">
    <property type="protein sequence ID" value="CAH0101980.1"/>
    <property type="molecule type" value="Genomic_DNA"/>
</dbReference>
<dbReference type="AlphaFoldDB" id="A0A8J2RM94"/>
<proteinExistence type="predicted"/>
<feature type="region of interest" description="Disordered" evidence="1">
    <location>
        <begin position="214"/>
        <end position="235"/>
    </location>
</feature>
<comment type="caution">
    <text evidence="2">The sequence shown here is derived from an EMBL/GenBank/DDBJ whole genome shotgun (WGS) entry which is preliminary data.</text>
</comment>
<sequence>MTSVPPEEETENPIDVAETEKFEFGKGYDLSYFKDIREKYQGKRKARRRTAEGLVEITSYPTRPALWLDFKKSKGTCSSRHTSIHSIQSKTALENGMDHFTLSASQNVQEWSTDVSGYGNLAGEFMKTPECHAAVVAWTALVKKYQLKREKDSEWIAHHKEAEDQRKRKRVETIYGKTSGYLAATRTEAAASDANKQSNGGRKQLCNMQLLSRGQLDEDDPPNQQPPLPATPSQIHDDHLHQLSQRSGVQDIIHSVSLEQDIIEASILQLNKKKKEANQESE</sequence>
<protein>
    <submittedName>
        <fullName evidence="2">Uncharacterized protein</fullName>
    </submittedName>
</protein>
<dbReference type="OrthoDB" id="6367492at2759"/>
<evidence type="ECO:0000313" key="3">
    <source>
        <dbReference type="Proteomes" id="UP000789390"/>
    </source>
</evidence>
<organism evidence="2 3">
    <name type="scientific">Daphnia galeata</name>
    <dbReference type="NCBI Taxonomy" id="27404"/>
    <lineage>
        <taxon>Eukaryota</taxon>
        <taxon>Metazoa</taxon>
        <taxon>Ecdysozoa</taxon>
        <taxon>Arthropoda</taxon>
        <taxon>Crustacea</taxon>
        <taxon>Branchiopoda</taxon>
        <taxon>Diplostraca</taxon>
        <taxon>Cladocera</taxon>
        <taxon>Anomopoda</taxon>
        <taxon>Daphniidae</taxon>
        <taxon>Daphnia</taxon>
    </lineage>
</organism>